<dbReference type="Pfam" id="PF00877">
    <property type="entry name" value="NLPC_P60"/>
    <property type="match status" value="1"/>
</dbReference>
<dbReference type="STRING" id="1802399.A3E39_02995"/>
<dbReference type="PANTHER" id="PTHR47053">
    <property type="entry name" value="MUREIN DD-ENDOPEPTIDASE MEPH-RELATED"/>
    <property type="match status" value="1"/>
</dbReference>
<dbReference type="Proteomes" id="UP000176603">
    <property type="component" value="Unassembled WGS sequence"/>
</dbReference>
<dbReference type="GO" id="GO:0006508">
    <property type="term" value="P:proteolysis"/>
    <property type="evidence" value="ECO:0007669"/>
    <property type="project" value="UniProtKB-KW"/>
</dbReference>
<feature type="domain" description="NlpC/P60" evidence="5">
    <location>
        <begin position="33"/>
        <end position="171"/>
    </location>
</feature>
<gene>
    <name evidence="6" type="ORF">A3E39_02995</name>
</gene>
<proteinExistence type="inferred from homology"/>
<dbReference type="Gene3D" id="3.90.1720.10">
    <property type="entry name" value="endopeptidase domain like (from Nostoc punctiforme)"/>
    <property type="match status" value="1"/>
</dbReference>
<dbReference type="AlphaFoldDB" id="A0A1F7UKG5"/>
<keyword evidence="2" id="KW-0645">Protease</keyword>
<protein>
    <recommendedName>
        <fullName evidence="5">NlpC/P60 domain-containing protein</fullName>
    </recommendedName>
</protein>
<evidence type="ECO:0000256" key="2">
    <source>
        <dbReference type="ARBA" id="ARBA00022670"/>
    </source>
</evidence>
<dbReference type="PANTHER" id="PTHR47053:SF1">
    <property type="entry name" value="MUREIN DD-ENDOPEPTIDASE MEPH-RELATED"/>
    <property type="match status" value="1"/>
</dbReference>
<evidence type="ECO:0000256" key="1">
    <source>
        <dbReference type="ARBA" id="ARBA00007074"/>
    </source>
</evidence>
<dbReference type="InterPro" id="IPR051202">
    <property type="entry name" value="Peptidase_C40"/>
</dbReference>
<dbReference type="InterPro" id="IPR000064">
    <property type="entry name" value="NLP_P60_dom"/>
</dbReference>
<evidence type="ECO:0000256" key="3">
    <source>
        <dbReference type="ARBA" id="ARBA00022801"/>
    </source>
</evidence>
<keyword evidence="4" id="KW-0788">Thiol protease</keyword>
<evidence type="ECO:0000313" key="6">
    <source>
        <dbReference type="EMBL" id="OGL78197.1"/>
    </source>
</evidence>
<keyword evidence="3" id="KW-0378">Hydrolase</keyword>
<name>A0A1F7UKG5_9BACT</name>
<sequence length="206" mass="23251">MHFRASGRRIAVDVDSWHLPLPTGEILNRLRQSGFVLRDIDVSRLSLSCVERSVYRRGARFVEAPRAFDCSSFAKWLYAERGIWIPRRCLHQFSAGIPVEDDEIMPGDLAFLSGSICPPVGTPDAHVSHVGVVTDRGLVVHATPDAQLGVSCDDLTHWKRKESWCGARRFVPFGRDVLTFDIPSHLEIETSDDVCWHLLETIDWSN</sequence>
<accession>A0A1F7UKG5</accession>
<dbReference type="SUPFAM" id="SSF54001">
    <property type="entry name" value="Cysteine proteinases"/>
    <property type="match status" value="1"/>
</dbReference>
<dbReference type="EMBL" id="MGEH01000036">
    <property type="protein sequence ID" value="OGL78197.1"/>
    <property type="molecule type" value="Genomic_DNA"/>
</dbReference>
<evidence type="ECO:0000256" key="4">
    <source>
        <dbReference type="ARBA" id="ARBA00022807"/>
    </source>
</evidence>
<dbReference type="GO" id="GO:0008234">
    <property type="term" value="F:cysteine-type peptidase activity"/>
    <property type="evidence" value="ECO:0007669"/>
    <property type="project" value="UniProtKB-KW"/>
</dbReference>
<dbReference type="PROSITE" id="PS51935">
    <property type="entry name" value="NLPC_P60"/>
    <property type="match status" value="1"/>
</dbReference>
<evidence type="ECO:0000259" key="5">
    <source>
        <dbReference type="PROSITE" id="PS51935"/>
    </source>
</evidence>
<comment type="similarity">
    <text evidence="1">Belongs to the peptidase C40 family.</text>
</comment>
<comment type="caution">
    <text evidence="6">The sequence shown here is derived from an EMBL/GenBank/DDBJ whole genome shotgun (WGS) entry which is preliminary data.</text>
</comment>
<organism evidence="6 7">
    <name type="scientific">Candidatus Uhrbacteria bacterium RIFCSPHIGHO2_12_FULL_60_25</name>
    <dbReference type="NCBI Taxonomy" id="1802399"/>
    <lineage>
        <taxon>Bacteria</taxon>
        <taxon>Candidatus Uhriibacteriota</taxon>
    </lineage>
</organism>
<evidence type="ECO:0000313" key="7">
    <source>
        <dbReference type="Proteomes" id="UP000176603"/>
    </source>
</evidence>
<dbReference type="InterPro" id="IPR038765">
    <property type="entry name" value="Papain-like_cys_pep_sf"/>
</dbReference>
<reference evidence="6 7" key="1">
    <citation type="journal article" date="2016" name="Nat. Commun.">
        <title>Thousands of microbial genomes shed light on interconnected biogeochemical processes in an aquifer system.</title>
        <authorList>
            <person name="Anantharaman K."/>
            <person name="Brown C.T."/>
            <person name="Hug L.A."/>
            <person name="Sharon I."/>
            <person name="Castelle C.J."/>
            <person name="Probst A.J."/>
            <person name="Thomas B.C."/>
            <person name="Singh A."/>
            <person name="Wilkins M.J."/>
            <person name="Karaoz U."/>
            <person name="Brodie E.L."/>
            <person name="Williams K.H."/>
            <person name="Hubbard S.S."/>
            <person name="Banfield J.F."/>
        </authorList>
    </citation>
    <scope>NUCLEOTIDE SEQUENCE [LARGE SCALE GENOMIC DNA]</scope>
</reference>